<reference evidence="1 2" key="1">
    <citation type="submission" date="2016-02" db="EMBL/GenBank/DDBJ databases">
        <authorList>
            <person name="Wen L."/>
            <person name="He K."/>
            <person name="Yang H."/>
        </authorList>
    </citation>
    <scope>NUCLEOTIDE SEQUENCE [LARGE SCALE GENOMIC DNA]</scope>
    <source>
        <strain evidence="1 2">CV41</strain>
    </source>
</reference>
<dbReference type="Proteomes" id="UP000071392">
    <property type="component" value="Unassembled WGS sequence"/>
</dbReference>
<organism evidence="1 2">
    <name type="scientific">Cephaloticoccus capnophilus</name>
    <dbReference type="NCBI Taxonomy" id="1548208"/>
    <lineage>
        <taxon>Bacteria</taxon>
        <taxon>Pseudomonadati</taxon>
        <taxon>Verrucomicrobiota</taxon>
        <taxon>Opitutia</taxon>
        <taxon>Opitutales</taxon>
        <taxon>Opitutaceae</taxon>
        <taxon>Cephaloticoccus</taxon>
    </lineage>
</organism>
<name>A0A139SNH2_9BACT</name>
<gene>
    <name evidence="1" type="ORF">AXK12_04245</name>
</gene>
<accession>A0A139SNH2</accession>
<evidence type="ECO:0000313" key="1">
    <source>
        <dbReference type="EMBL" id="KXU36040.1"/>
    </source>
</evidence>
<evidence type="ECO:0000313" key="2">
    <source>
        <dbReference type="Proteomes" id="UP000071392"/>
    </source>
</evidence>
<proteinExistence type="predicted"/>
<protein>
    <submittedName>
        <fullName evidence="1">Uncharacterized protein</fullName>
    </submittedName>
</protein>
<keyword evidence="2" id="KW-1185">Reference proteome</keyword>
<dbReference type="EMBL" id="LSZP01000032">
    <property type="protein sequence ID" value="KXU36040.1"/>
    <property type="molecule type" value="Genomic_DNA"/>
</dbReference>
<comment type="caution">
    <text evidence="1">The sequence shown here is derived from an EMBL/GenBank/DDBJ whole genome shotgun (WGS) entry which is preliminary data.</text>
</comment>
<sequence>MMSMIMTVLVLFCALLLLMLVLMFPEVIPVRYQLIARLDCPDGEFVIDVRPYNPSLAGTAFLDIRYRYRGVVLTGISYNGYDKYLLKYLHQVDPELREQITRSGFTLYFPPEQFGADEVARVAACINANQWELEKASYKNIFGKFSFGLVSTRTELSHYKPHEIDLIICANSPIADLYSDDYLTIIIEREGAVILLIEPAGTKVPAEAFSWGKVLPPRFGFGRPRLELNPVIFNGETYDSQFAKLLGRHTYGLNRRTINQNYKVVPPVSTDR</sequence>
<dbReference type="AlphaFoldDB" id="A0A139SNH2"/>